<evidence type="ECO:0000313" key="1">
    <source>
        <dbReference type="EMBL" id="GMF06288.1"/>
    </source>
</evidence>
<sequence>MNNFDKLKMTELVDLLNFVSQICHNGYNSQSIYIMLNSLLTPLIGKVIARIERESASATDDFQKRDVLDLQRSFIAFLIALSNDHLNSLWLTAENKETLTNIINLMLSYIYAYHQQQSSGVSDGNGKVDLNLVKISIGELNALVQGLGSGKVIDPEDTFKNDNAVFESFESVLINNKTPSC</sequence>
<comment type="caution">
    <text evidence="1">The sequence shown here is derived from an EMBL/GenBank/DDBJ whole genome shotgun (WGS) entry which is preliminary data.</text>
</comment>
<keyword evidence="2" id="KW-1185">Reference proteome</keyword>
<reference evidence="1" key="1">
    <citation type="submission" date="2023-04" db="EMBL/GenBank/DDBJ databases">
        <title>Ambrosiozyma monospora NBRC 10751.</title>
        <authorList>
            <person name="Ichikawa N."/>
            <person name="Sato H."/>
            <person name="Tonouchi N."/>
        </authorList>
    </citation>
    <scope>NUCLEOTIDE SEQUENCE</scope>
    <source>
        <strain evidence="1">NBRC 10751</strain>
    </source>
</reference>
<dbReference type="Proteomes" id="UP001165064">
    <property type="component" value="Unassembled WGS sequence"/>
</dbReference>
<proteinExistence type="predicted"/>
<gene>
    <name evidence="1" type="ORF">Amon02_001263300</name>
</gene>
<dbReference type="EMBL" id="BSXS01015019">
    <property type="protein sequence ID" value="GMF06288.1"/>
    <property type="molecule type" value="Genomic_DNA"/>
</dbReference>
<protein>
    <submittedName>
        <fullName evidence="1">Unnamed protein product</fullName>
    </submittedName>
</protein>
<evidence type="ECO:0000313" key="2">
    <source>
        <dbReference type="Proteomes" id="UP001165064"/>
    </source>
</evidence>
<name>A0ACB5UAR3_AMBMO</name>
<organism evidence="1 2">
    <name type="scientific">Ambrosiozyma monospora</name>
    <name type="common">Yeast</name>
    <name type="synonym">Endomycopsis monosporus</name>
    <dbReference type="NCBI Taxonomy" id="43982"/>
    <lineage>
        <taxon>Eukaryota</taxon>
        <taxon>Fungi</taxon>
        <taxon>Dikarya</taxon>
        <taxon>Ascomycota</taxon>
        <taxon>Saccharomycotina</taxon>
        <taxon>Pichiomycetes</taxon>
        <taxon>Pichiales</taxon>
        <taxon>Pichiaceae</taxon>
        <taxon>Ambrosiozyma</taxon>
    </lineage>
</organism>
<accession>A0ACB5UAR3</accession>